<dbReference type="AlphaFoldDB" id="A0A645EJN3"/>
<dbReference type="NCBIfam" id="TIGR03905">
    <property type="entry name" value="TIGR03905_4_Cys"/>
    <property type="match status" value="1"/>
</dbReference>
<dbReference type="InterPro" id="IPR023806">
    <property type="entry name" value="CHP03905"/>
</dbReference>
<evidence type="ECO:0000313" key="7">
    <source>
        <dbReference type="EMBL" id="MPN01656.1"/>
    </source>
</evidence>
<evidence type="ECO:0000256" key="2">
    <source>
        <dbReference type="ARBA" id="ARBA00012274"/>
    </source>
</evidence>
<organism evidence="7">
    <name type="scientific">bioreactor metagenome</name>
    <dbReference type="NCBI Taxonomy" id="1076179"/>
    <lineage>
        <taxon>unclassified sequences</taxon>
        <taxon>metagenomes</taxon>
        <taxon>ecological metagenomes</taxon>
    </lineage>
</organism>
<gene>
    <name evidence="7" type="ORF">SDC9_148866</name>
</gene>
<evidence type="ECO:0000259" key="6">
    <source>
        <dbReference type="Pfam" id="PF12637"/>
    </source>
</evidence>
<keyword evidence="3" id="KW-0237">DNA synthesis</keyword>
<keyword evidence="4" id="KW-0547">Nucleotide-binding</keyword>
<dbReference type="Pfam" id="PF12637">
    <property type="entry name" value="TSCPD"/>
    <property type="match status" value="1"/>
</dbReference>
<comment type="caution">
    <text evidence="7">The sequence shown here is derived from an EMBL/GenBank/DDBJ whole genome shotgun (WGS) entry which is preliminary data.</text>
</comment>
<evidence type="ECO:0000256" key="4">
    <source>
        <dbReference type="ARBA" id="ARBA00022741"/>
    </source>
</evidence>
<dbReference type="EC" id="1.17.4.1" evidence="2"/>
<dbReference type="InterPro" id="IPR024434">
    <property type="entry name" value="TSCPD_dom"/>
</dbReference>
<feature type="domain" description="TSCPD" evidence="6">
    <location>
        <begin position="4"/>
        <end position="76"/>
    </location>
</feature>
<name>A0A645EJN3_9ZZZZ</name>
<dbReference type="GO" id="GO:0071897">
    <property type="term" value="P:DNA biosynthetic process"/>
    <property type="evidence" value="ECO:0007669"/>
    <property type="project" value="UniProtKB-KW"/>
</dbReference>
<proteinExistence type="inferred from homology"/>
<dbReference type="GO" id="GO:0004748">
    <property type="term" value="F:ribonucleoside-diphosphate reductase activity, thioredoxin disulfide as acceptor"/>
    <property type="evidence" value="ECO:0007669"/>
    <property type="project" value="UniProtKB-EC"/>
</dbReference>
<sequence length="78" mass="8530">MTIFPQGVCCKKIEFEIENNVVKNVKFVGGCPGNLKAISLLIEGMPIDEVINKLKGNLCRNGTSCTDQLAKALEKFKS</sequence>
<comment type="similarity">
    <text evidence="1">Belongs to the ribonucleoside diphosphate reductase class-2 family.</text>
</comment>
<evidence type="ECO:0000256" key="5">
    <source>
        <dbReference type="ARBA" id="ARBA00047754"/>
    </source>
</evidence>
<dbReference type="EMBL" id="VSSQ01047651">
    <property type="protein sequence ID" value="MPN01656.1"/>
    <property type="molecule type" value="Genomic_DNA"/>
</dbReference>
<protein>
    <recommendedName>
        <fullName evidence="2">ribonucleoside-diphosphate reductase</fullName>
        <ecNumber evidence="2">1.17.4.1</ecNumber>
    </recommendedName>
</protein>
<accession>A0A645EJN3</accession>
<evidence type="ECO:0000256" key="1">
    <source>
        <dbReference type="ARBA" id="ARBA00007405"/>
    </source>
</evidence>
<comment type="catalytic activity">
    <reaction evidence="5">
        <text>a 2'-deoxyribonucleoside 5'-diphosphate + [thioredoxin]-disulfide + H2O = a ribonucleoside 5'-diphosphate + [thioredoxin]-dithiol</text>
        <dbReference type="Rhea" id="RHEA:23252"/>
        <dbReference type="Rhea" id="RHEA-COMP:10698"/>
        <dbReference type="Rhea" id="RHEA-COMP:10700"/>
        <dbReference type="ChEBI" id="CHEBI:15377"/>
        <dbReference type="ChEBI" id="CHEBI:29950"/>
        <dbReference type="ChEBI" id="CHEBI:50058"/>
        <dbReference type="ChEBI" id="CHEBI:57930"/>
        <dbReference type="ChEBI" id="CHEBI:73316"/>
        <dbReference type="EC" id="1.17.4.1"/>
    </reaction>
</comment>
<reference evidence="7" key="1">
    <citation type="submission" date="2019-08" db="EMBL/GenBank/DDBJ databases">
        <authorList>
            <person name="Kucharzyk K."/>
            <person name="Murdoch R.W."/>
            <person name="Higgins S."/>
            <person name="Loffler F."/>
        </authorList>
    </citation>
    <scope>NUCLEOTIDE SEQUENCE</scope>
</reference>
<dbReference type="GO" id="GO:0000166">
    <property type="term" value="F:nucleotide binding"/>
    <property type="evidence" value="ECO:0007669"/>
    <property type="project" value="UniProtKB-KW"/>
</dbReference>
<evidence type="ECO:0000256" key="3">
    <source>
        <dbReference type="ARBA" id="ARBA00022634"/>
    </source>
</evidence>